<dbReference type="KEGG" id="vg:54998896"/>
<sequence>MLVFDLESNGLLDDVTCIHCLVIHDTEVDETYVYNDQGDQEAITRGVQLIEDAEIICGHNVIGYDIPCLQKIYPWFNPKGLVVDTLLLSRLYHADMLIIDRGDKVKGKYVGKFKGMPSPMWGRHSLESYGYRLKEFKGSFGKDTDWQNWSQEMQDYCVQDVNVTTKLCDHFQPYLTGSR</sequence>
<dbReference type="InterPro" id="IPR012337">
    <property type="entry name" value="RNaseH-like_sf"/>
</dbReference>
<dbReference type="RefSeq" id="YP_009808002.1">
    <property type="nucleotide sequence ID" value="NC_048034.1"/>
</dbReference>
<dbReference type="GO" id="GO:0003676">
    <property type="term" value="F:nucleic acid binding"/>
    <property type="evidence" value="ECO:0007669"/>
    <property type="project" value="InterPro"/>
</dbReference>
<dbReference type="GeneID" id="54998896"/>
<accession>D6PIE5</accession>
<protein>
    <submittedName>
        <fullName evidence="1">Type I DNA polymerase</fullName>
    </submittedName>
</protein>
<dbReference type="InterPro" id="IPR036397">
    <property type="entry name" value="RNaseH_sf"/>
</dbReference>
<name>D6PIE5_9CAUD</name>
<dbReference type="EMBL" id="GU943073">
    <property type="protein sequence ID" value="ADD95496.1"/>
    <property type="molecule type" value="Genomic_DNA"/>
</dbReference>
<dbReference type="Proteomes" id="UP000515342">
    <property type="component" value="Segment"/>
</dbReference>
<reference evidence="1 2" key="1">
    <citation type="journal article" date="2010" name="ISME J.">
        <title>Metagenome of the Mediterranean deep chlorophyll maximum studied by direct and fosmid library 454 pyrosequencing.</title>
        <authorList>
            <person name="Ghai R."/>
            <person name="Martin-Cuadrado A.B."/>
            <person name="Molto A.G."/>
            <person name="Heredia I.G."/>
            <person name="Cabrera R."/>
            <person name="Martin J."/>
            <person name="Verdu M."/>
            <person name="Deschamps P."/>
            <person name="Moreira D."/>
            <person name="Lopez-Garcia P."/>
            <person name="Mira A."/>
            <person name="Rodriguez-Valera F."/>
        </authorList>
    </citation>
    <scope>NUCLEOTIDE SEQUENCE [LARGE SCALE GENOMIC DNA]</scope>
</reference>
<evidence type="ECO:0000313" key="2">
    <source>
        <dbReference type="Proteomes" id="UP000515342"/>
    </source>
</evidence>
<dbReference type="SUPFAM" id="SSF53098">
    <property type="entry name" value="Ribonuclease H-like"/>
    <property type="match status" value="1"/>
</dbReference>
<dbReference type="Gene3D" id="3.30.420.10">
    <property type="entry name" value="Ribonuclease H-like superfamily/Ribonuclease H"/>
    <property type="match status" value="1"/>
</dbReference>
<proteinExistence type="predicted"/>
<keyword evidence="2" id="KW-1185">Reference proteome</keyword>
<organism evidence="1 2">
    <name type="scientific">uncultured phage MedDCM-OCT-S08-C41</name>
    <dbReference type="NCBI Taxonomy" id="743578"/>
    <lineage>
        <taxon>Viruses</taxon>
        <taxon>Duplodnaviria</taxon>
        <taxon>Heunggongvirae</taxon>
        <taxon>Uroviricota</taxon>
        <taxon>Caudoviricetes</taxon>
        <taxon>Autographivirales</taxon>
        <taxon>Powvirus</taxon>
        <taxon>Powvirus S08C41</taxon>
    </lineage>
</organism>
<evidence type="ECO:0000313" key="1">
    <source>
        <dbReference type="EMBL" id="ADD95496.1"/>
    </source>
</evidence>